<dbReference type="InterPro" id="IPR035897">
    <property type="entry name" value="Toll_tir_struct_dom_sf"/>
</dbReference>
<keyword evidence="1" id="KW-0812">Transmembrane</keyword>
<keyword evidence="4" id="KW-1185">Reference proteome</keyword>
<dbReference type="InterPro" id="IPR011990">
    <property type="entry name" value="TPR-like_helical_dom_sf"/>
</dbReference>
<dbReference type="Pfam" id="PF13676">
    <property type="entry name" value="TIR_2"/>
    <property type="match status" value="1"/>
</dbReference>
<proteinExistence type="predicted"/>
<name>A0A560GIW5_9PROT</name>
<dbReference type="Proteomes" id="UP000315751">
    <property type="component" value="Unassembled WGS sequence"/>
</dbReference>
<organism evidence="3 4">
    <name type="scientific">Nitrospirillum amazonense</name>
    <dbReference type="NCBI Taxonomy" id="28077"/>
    <lineage>
        <taxon>Bacteria</taxon>
        <taxon>Pseudomonadati</taxon>
        <taxon>Pseudomonadota</taxon>
        <taxon>Alphaproteobacteria</taxon>
        <taxon>Rhodospirillales</taxon>
        <taxon>Azospirillaceae</taxon>
        <taxon>Nitrospirillum</taxon>
    </lineage>
</organism>
<dbReference type="Gene3D" id="1.25.40.10">
    <property type="entry name" value="Tetratricopeptide repeat domain"/>
    <property type="match status" value="1"/>
</dbReference>
<feature type="domain" description="TIR" evidence="2">
    <location>
        <begin position="8"/>
        <end position="154"/>
    </location>
</feature>
<dbReference type="SUPFAM" id="SSF52200">
    <property type="entry name" value="Toll/Interleukin receptor TIR domain"/>
    <property type="match status" value="1"/>
</dbReference>
<keyword evidence="1" id="KW-0472">Membrane</keyword>
<comment type="caution">
    <text evidence="3">The sequence shown here is derived from an EMBL/GenBank/DDBJ whole genome shotgun (WGS) entry which is preliminary data.</text>
</comment>
<keyword evidence="1" id="KW-1133">Transmembrane helix</keyword>
<accession>A0A560GIW5</accession>
<evidence type="ECO:0000313" key="4">
    <source>
        <dbReference type="Proteomes" id="UP000315751"/>
    </source>
</evidence>
<dbReference type="AlphaFoldDB" id="A0A560GIW5"/>
<dbReference type="Gene3D" id="3.40.50.10140">
    <property type="entry name" value="Toll/interleukin-1 receptor homology (TIR) domain"/>
    <property type="match status" value="1"/>
</dbReference>
<dbReference type="RefSeq" id="WP_145736722.1">
    <property type="nucleotide sequence ID" value="NZ_VITR01000029.1"/>
</dbReference>
<evidence type="ECO:0000259" key="2">
    <source>
        <dbReference type="PROSITE" id="PS50104"/>
    </source>
</evidence>
<dbReference type="PROSITE" id="PS50104">
    <property type="entry name" value="TIR"/>
    <property type="match status" value="1"/>
</dbReference>
<evidence type="ECO:0000313" key="3">
    <source>
        <dbReference type="EMBL" id="TWB33856.1"/>
    </source>
</evidence>
<feature type="transmembrane region" description="Helical" evidence="1">
    <location>
        <begin position="180"/>
        <end position="201"/>
    </location>
</feature>
<dbReference type="GO" id="GO:0007165">
    <property type="term" value="P:signal transduction"/>
    <property type="evidence" value="ECO:0007669"/>
    <property type="project" value="InterPro"/>
</dbReference>
<dbReference type="InterPro" id="IPR000157">
    <property type="entry name" value="TIR_dom"/>
</dbReference>
<sequence>MPTTTTASRYAAYISYSHKDGAIAARLHKRLERYSIPWGVASGYGKKYWFGRKIGRVFRDREELAAGQPLAPLLYDALARSDALIVLCSANAATSRYVNDEIREFRRLGKSDRIFPVIIDDDPPACYPPELRQAGEKLNADFRAGKDGEVSGTMKILAGLMGLGLDQLIQREQRTQRRRIIGLSMAVGVLAFLAGVAWWSYLEAQRQHEIAVANLITAIKTINSMTKQVTNMKNQIGIRSDSLKAFLSEIASNVAELPSRVDPGDIQREGGDLATAIITLQYRYAEVYDLLGDRPAQRAAIDEGLRQVAARLAPAPRDLHWLDLRAQGLMLLGDVLRATKLEDARAPYAEAVDIRKAIAQVSGQDADWQRLTESYDRLGDVERTTQHFPEAWTKYMLAFDLRTQLLTRDPNNEDWRRAAAQEENRLGDTLRLGDEYFGITNTSPPPSLPFPKTHKEVLYAALAHYKKSLALREDIAAKNRLNANDKLNYIWSLGLVGDGEREVADFTSALDHFHHALDLAKSLLALDPERVDLLTEMAKISERLGRAHQELSRIDLALQGDGVVDQAELQEALLNFGDNLTRRQDLSNSHPDDRRWKLWLFFAEYFIGNLQRKAICLSQIDEGRRLFLVKEAKAHQAAALQAAADTQHQFERDAGFQQTIEAVRHWQFGFPCALTGLPTSSEPTAPSTRR</sequence>
<protein>
    <submittedName>
        <fullName evidence="3">TIR domain-containing protein</fullName>
    </submittedName>
</protein>
<dbReference type="OrthoDB" id="7308181at2"/>
<gene>
    <name evidence="3" type="ORF">FBZ90_12922</name>
</gene>
<evidence type="ECO:0000256" key="1">
    <source>
        <dbReference type="SAM" id="Phobius"/>
    </source>
</evidence>
<dbReference type="EMBL" id="VITR01000029">
    <property type="protein sequence ID" value="TWB33856.1"/>
    <property type="molecule type" value="Genomic_DNA"/>
</dbReference>
<reference evidence="3 4" key="1">
    <citation type="submission" date="2019-06" db="EMBL/GenBank/DDBJ databases">
        <title>Genomic Encyclopedia of Type Strains, Phase IV (KMG-V): Genome sequencing to study the core and pangenomes of soil and plant-associated prokaryotes.</title>
        <authorList>
            <person name="Whitman W."/>
        </authorList>
    </citation>
    <scope>NUCLEOTIDE SEQUENCE [LARGE SCALE GENOMIC DNA]</scope>
    <source>
        <strain evidence="3 4">BR 11622</strain>
    </source>
</reference>